<protein>
    <recommendedName>
        <fullName evidence="4">Reverse transcriptase domain-containing protein</fullName>
    </recommendedName>
</protein>
<name>A0AAV7I344_COTGL</name>
<feature type="region of interest" description="Disordered" evidence="1">
    <location>
        <begin position="1"/>
        <end position="28"/>
    </location>
</feature>
<evidence type="ECO:0000313" key="3">
    <source>
        <dbReference type="Proteomes" id="UP000826195"/>
    </source>
</evidence>
<evidence type="ECO:0008006" key="4">
    <source>
        <dbReference type="Google" id="ProtNLM"/>
    </source>
</evidence>
<reference evidence="2 3" key="1">
    <citation type="journal article" date="2021" name="J. Hered.">
        <title>A chromosome-level genome assembly of the parasitoid wasp, Cotesia glomerata (Hymenoptera: Braconidae).</title>
        <authorList>
            <person name="Pinto B.J."/>
            <person name="Weis J.J."/>
            <person name="Gamble T."/>
            <person name="Ode P.J."/>
            <person name="Paul R."/>
            <person name="Zaspel J.M."/>
        </authorList>
    </citation>
    <scope>NUCLEOTIDE SEQUENCE [LARGE SCALE GENOMIC DNA]</scope>
    <source>
        <strain evidence="2">CgM1</strain>
    </source>
</reference>
<comment type="caution">
    <text evidence="2">The sequence shown here is derived from an EMBL/GenBank/DDBJ whole genome shotgun (WGS) entry which is preliminary data.</text>
</comment>
<keyword evidence="3" id="KW-1185">Reference proteome</keyword>
<organism evidence="2 3">
    <name type="scientific">Cotesia glomerata</name>
    <name type="common">Lepidopteran parasitic wasp</name>
    <name type="synonym">Apanteles glomeratus</name>
    <dbReference type="NCBI Taxonomy" id="32391"/>
    <lineage>
        <taxon>Eukaryota</taxon>
        <taxon>Metazoa</taxon>
        <taxon>Ecdysozoa</taxon>
        <taxon>Arthropoda</taxon>
        <taxon>Hexapoda</taxon>
        <taxon>Insecta</taxon>
        <taxon>Pterygota</taxon>
        <taxon>Neoptera</taxon>
        <taxon>Endopterygota</taxon>
        <taxon>Hymenoptera</taxon>
        <taxon>Apocrita</taxon>
        <taxon>Ichneumonoidea</taxon>
        <taxon>Braconidae</taxon>
        <taxon>Microgastrinae</taxon>
        <taxon>Cotesia</taxon>
    </lineage>
</organism>
<accession>A0AAV7I344</accession>
<evidence type="ECO:0000313" key="2">
    <source>
        <dbReference type="EMBL" id="KAH0540129.1"/>
    </source>
</evidence>
<evidence type="ECO:0000256" key="1">
    <source>
        <dbReference type="SAM" id="MobiDB-lite"/>
    </source>
</evidence>
<sequence>MMTYKTDSIGSDDLNSYSPDSDYQDSDSQDFRLDIIPITQNPDEIEIVCLDSDEIDPDDQDFRLGDFRFEIGETSFIKLIPITLGTYDFPLLPNIII</sequence>
<dbReference type="EMBL" id="JAHXZJ010002609">
    <property type="protein sequence ID" value="KAH0540129.1"/>
    <property type="molecule type" value="Genomic_DNA"/>
</dbReference>
<proteinExistence type="predicted"/>
<dbReference type="Proteomes" id="UP000826195">
    <property type="component" value="Unassembled WGS sequence"/>
</dbReference>
<gene>
    <name evidence="2" type="ORF">KQX54_013145</name>
</gene>
<dbReference type="AlphaFoldDB" id="A0AAV7I344"/>
<feature type="compositionally biased region" description="Polar residues" evidence="1">
    <location>
        <begin position="1"/>
        <end position="15"/>
    </location>
</feature>